<keyword evidence="5 6" id="KW-0539">Nucleus</keyword>
<sequence>MPTEQALQLVQEAKLSMATGSLRAYSTEMVRLALLETRQLHAELAPLAEAARAEQQSQGARPDPALAAQLITHHIEAYRNKRCLLAYHRQRLHWLRDRMWDKAGAVALVLDEEGSSGESGSLRSLLDPTELDWLRGYASLLSLYKEAYLDVLDVTLPVCTGATAASARTARNAMRGGFDARAAAAYATPVLPNSIRPPDDLMISVVVTRNAHSVETERGTLHLRAGERLHVRRDEVEALLLRGWLRETDT</sequence>
<comment type="caution">
    <text evidence="8">The sequence shown here is derived from an EMBL/GenBank/DDBJ whole genome shotgun (WGS) entry which is preliminary data.</text>
</comment>
<dbReference type="Gene3D" id="1.20.58.1030">
    <property type="match status" value="1"/>
</dbReference>
<dbReference type="InterPro" id="IPR021151">
    <property type="entry name" value="GINS_A"/>
</dbReference>
<evidence type="ECO:0000256" key="3">
    <source>
        <dbReference type="ARBA" id="ARBA00015143"/>
    </source>
</evidence>
<dbReference type="PANTHER" id="PTHR12914:SF2">
    <property type="entry name" value="DNA REPLICATION COMPLEX GINS PROTEIN PSF1"/>
    <property type="match status" value="1"/>
</dbReference>
<dbReference type="GO" id="GO:0000811">
    <property type="term" value="C:GINS complex"/>
    <property type="evidence" value="ECO:0007669"/>
    <property type="project" value="UniProtKB-UniRule"/>
</dbReference>
<dbReference type="VEuPathDB" id="FungiDB:Malapachy_0462"/>
<evidence type="ECO:0000256" key="1">
    <source>
        <dbReference type="ARBA" id="ARBA00004123"/>
    </source>
</evidence>
<evidence type="ECO:0000313" key="9">
    <source>
        <dbReference type="Proteomes" id="UP000037751"/>
    </source>
</evidence>
<organism evidence="8 9">
    <name type="scientific">Malassezia pachydermatis</name>
    <dbReference type="NCBI Taxonomy" id="77020"/>
    <lineage>
        <taxon>Eukaryota</taxon>
        <taxon>Fungi</taxon>
        <taxon>Dikarya</taxon>
        <taxon>Basidiomycota</taxon>
        <taxon>Ustilaginomycotina</taxon>
        <taxon>Malasseziomycetes</taxon>
        <taxon>Malasseziales</taxon>
        <taxon>Malasseziaceae</taxon>
        <taxon>Malassezia</taxon>
    </lineage>
</organism>
<feature type="domain" description="GINS subunit" evidence="7">
    <location>
        <begin position="64"/>
        <end position="147"/>
    </location>
</feature>
<dbReference type="GO" id="GO:1902983">
    <property type="term" value="P:DNA strand elongation involved in mitotic DNA replication"/>
    <property type="evidence" value="ECO:0007669"/>
    <property type="project" value="TreeGrafter"/>
</dbReference>
<comment type="subcellular location">
    <subcellularLocation>
        <location evidence="1 6">Nucleus</location>
    </subcellularLocation>
</comment>
<dbReference type="RefSeq" id="XP_017990459.1">
    <property type="nucleotide sequence ID" value="XM_018134981.1"/>
</dbReference>
<evidence type="ECO:0000259" key="7">
    <source>
        <dbReference type="Pfam" id="PF05916"/>
    </source>
</evidence>
<dbReference type="GeneID" id="28726856"/>
<dbReference type="InterPro" id="IPR005339">
    <property type="entry name" value="GINS_Psf1"/>
</dbReference>
<accession>A0A0M8MM09</accession>
<dbReference type="AlphaFoldDB" id="A0A0M8MM09"/>
<dbReference type="OrthoDB" id="10252587at2759"/>
<dbReference type="PANTHER" id="PTHR12914">
    <property type="entry name" value="PARTNER OF SLD5"/>
    <property type="match status" value="1"/>
</dbReference>
<dbReference type="Proteomes" id="UP000037751">
    <property type="component" value="Unassembled WGS sequence"/>
</dbReference>
<comment type="similarity">
    <text evidence="2 6">Belongs to the GINS1/PSF1 family.</text>
</comment>
<gene>
    <name evidence="8" type="ORF">Malapachy_0462</name>
</gene>
<evidence type="ECO:0000256" key="5">
    <source>
        <dbReference type="ARBA" id="ARBA00023242"/>
    </source>
</evidence>
<protein>
    <recommendedName>
        <fullName evidence="3 6">DNA replication complex GINS protein PSF1</fullName>
    </recommendedName>
</protein>
<dbReference type="CDD" id="cd11710">
    <property type="entry name" value="GINS_A_psf1"/>
    <property type="match status" value="1"/>
</dbReference>
<keyword evidence="9" id="KW-1185">Reference proteome</keyword>
<proteinExistence type="inferred from homology"/>
<comment type="function">
    <text evidence="6">Required for correct functioning of the GINS complex, a complex that plays an essential role in the initiation of DNA replication, and progression of DNA replication forks. GINS complex seems to bind preferentially to single-stranded DNA.</text>
</comment>
<evidence type="ECO:0000256" key="6">
    <source>
        <dbReference type="RuleBase" id="RU368085"/>
    </source>
</evidence>
<evidence type="ECO:0000313" key="8">
    <source>
        <dbReference type="EMBL" id="KOS12827.1"/>
    </source>
</evidence>
<evidence type="ECO:0000256" key="4">
    <source>
        <dbReference type="ARBA" id="ARBA00022705"/>
    </source>
</evidence>
<dbReference type="EMBL" id="LGAV01000008">
    <property type="protein sequence ID" value="KOS12827.1"/>
    <property type="molecule type" value="Genomic_DNA"/>
</dbReference>
<keyword evidence="4 6" id="KW-0235">DNA replication</keyword>
<dbReference type="InterPro" id="IPR036224">
    <property type="entry name" value="GINS_bundle-like_dom_sf"/>
</dbReference>
<dbReference type="Pfam" id="PF05916">
    <property type="entry name" value="Sld5"/>
    <property type="match status" value="1"/>
</dbReference>
<evidence type="ECO:0000256" key="2">
    <source>
        <dbReference type="ARBA" id="ARBA00006677"/>
    </source>
</evidence>
<reference evidence="8 9" key="1">
    <citation type="submission" date="2015-07" db="EMBL/GenBank/DDBJ databases">
        <title>Draft Genome Sequence of Malassezia furfur CBS1878 and Malassezia pachydermatis CBS1879.</title>
        <authorList>
            <person name="Triana S."/>
            <person name="Ohm R."/>
            <person name="Gonzalez A."/>
            <person name="DeCock H."/>
            <person name="Restrepo S."/>
            <person name="Celis A."/>
        </authorList>
    </citation>
    <scope>NUCLEOTIDE SEQUENCE [LARGE SCALE GENOMIC DNA]</scope>
    <source>
        <strain evidence="8 9">CBS 1879</strain>
    </source>
</reference>
<dbReference type="SUPFAM" id="SSF158573">
    <property type="entry name" value="GINS helical bundle-like"/>
    <property type="match status" value="1"/>
</dbReference>
<comment type="subunit">
    <text evidence="6">Component of the GINS complex.</text>
</comment>
<name>A0A0M8MM09_9BASI</name>
<dbReference type="STRING" id="77020.A0A0M8MM09"/>